<reference evidence="1" key="1">
    <citation type="submission" date="2023-02" db="EMBL/GenBank/DDBJ databases">
        <title>Description of Herbaspirillum huttiense subsp. nephrolepsisexaltata and Herbaspirillum huttiense subsp. lycopersicon.</title>
        <authorList>
            <person name="Poudel M."/>
            <person name="Sharma A."/>
            <person name="Goss E."/>
            <person name="Tapia J.H."/>
            <person name="Harmon C.M."/>
            <person name="Jones J.B."/>
        </authorList>
    </citation>
    <scope>NUCLEOTIDE SEQUENCE</scope>
    <source>
        <strain evidence="1">NC40101</strain>
    </source>
</reference>
<proteinExistence type="predicted"/>
<dbReference type="EMBL" id="JAVRAA010000005">
    <property type="protein sequence ID" value="MDT0337592.1"/>
    <property type="molecule type" value="Genomic_DNA"/>
</dbReference>
<comment type="caution">
    <text evidence="1">The sequence shown here is derived from an EMBL/GenBank/DDBJ whole genome shotgun (WGS) entry which is preliminary data.</text>
</comment>
<gene>
    <name evidence="1" type="ORF">RJN63_12180</name>
</gene>
<dbReference type="RefSeq" id="WP_284078331.1">
    <property type="nucleotide sequence ID" value="NZ_JAVLSM010000007.1"/>
</dbReference>
<evidence type="ECO:0000313" key="1">
    <source>
        <dbReference type="EMBL" id="MDT0337592.1"/>
    </source>
</evidence>
<protein>
    <submittedName>
        <fullName evidence="1">Uncharacterized protein</fullName>
    </submittedName>
</protein>
<name>A0AAE4K626_9BURK</name>
<dbReference type="AlphaFoldDB" id="A0AAE4K626"/>
<sequence length="101" mass="11336">MSNFLDNVPEQVLAAELQRNGYTHLKRIGDVLVGLQEYCWTYGLVVDLGMFGYGRRYCYESFPAALAALSEYSNTDVHPSGPWIKCKGLGIDLLNPEFCKP</sequence>
<accession>A0AAE4K626</accession>
<organism evidence="1">
    <name type="scientific">Herbaspirillum huttiense subsp. nephrolepidis</name>
    <dbReference type="NCBI Taxonomy" id="3075126"/>
    <lineage>
        <taxon>Bacteria</taxon>
        <taxon>Pseudomonadati</taxon>
        <taxon>Pseudomonadota</taxon>
        <taxon>Betaproteobacteria</taxon>
        <taxon>Burkholderiales</taxon>
        <taxon>Oxalobacteraceae</taxon>
        <taxon>Herbaspirillum</taxon>
    </lineage>
</organism>